<proteinExistence type="predicted"/>
<name>A0A919GFE4_9ACTN</name>
<gene>
    <name evidence="2" type="ORF">GCM10018781_68690</name>
</gene>
<evidence type="ECO:0000313" key="3">
    <source>
        <dbReference type="Proteomes" id="UP000617734"/>
    </source>
</evidence>
<keyword evidence="3" id="KW-1185">Reference proteome</keyword>
<dbReference type="AlphaFoldDB" id="A0A919GFE4"/>
<protein>
    <recommendedName>
        <fullName evidence="1">T4 RNA ligase 1-like N-terminal domain-containing protein</fullName>
    </recommendedName>
</protein>
<organism evidence="2 3">
    <name type="scientific">Kitasatospora indigofera</name>
    <dbReference type="NCBI Taxonomy" id="67307"/>
    <lineage>
        <taxon>Bacteria</taxon>
        <taxon>Bacillati</taxon>
        <taxon>Actinomycetota</taxon>
        <taxon>Actinomycetes</taxon>
        <taxon>Kitasatosporales</taxon>
        <taxon>Streptomycetaceae</taxon>
        <taxon>Kitasatospora</taxon>
    </lineage>
</organism>
<dbReference type="EMBL" id="BNBO01000061">
    <property type="protein sequence ID" value="GHH82845.1"/>
    <property type="molecule type" value="Genomic_DNA"/>
</dbReference>
<feature type="domain" description="T4 RNA ligase 1-like N-terminal" evidence="1">
    <location>
        <begin position="60"/>
        <end position="246"/>
    </location>
</feature>
<dbReference type="Proteomes" id="UP000617734">
    <property type="component" value="Unassembled WGS sequence"/>
</dbReference>
<dbReference type="GeneID" id="95357132"/>
<evidence type="ECO:0000313" key="2">
    <source>
        <dbReference type="EMBL" id="GHH82845.1"/>
    </source>
</evidence>
<accession>A0A919GFE4</accession>
<reference evidence="2" key="1">
    <citation type="journal article" date="2014" name="Int. J. Syst. Evol. Microbiol.">
        <title>Complete genome sequence of Corynebacterium casei LMG S-19264T (=DSM 44701T), isolated from a smear-ripened cheese.</title>
        <authorList>
            <consortium name="US DOE Joint Genome Institute (JGI-PGF)"/>
            <person name="Walter F."/>
            <person name="Albersmeier A."/>
            <person name="Kalinowski J."/>
            <person name="Ruckert C."/>
        </authorList>
    </citation>
    <scope>NUCLEOTIDE SEQUENCE</scope>
    <source>
        <strain evidence="2">JCM 4646</strain>
    </source>
</reference>
<reference evidence="2" key="2">
    <citation type="submission" date="2020-09" db="EMBL/GenBank/DDBJ databases">
        <authorList>
            <person name="Sun Q."/>
            <person name="Ohkuma M."/>
        </authorList>
    </citation>
    <scope>NUCLEOTIDE SEQUENCE</scope>
    <source>
        <strain evidence="2">JCM 4646</strain>
    </source>
</reference>
<sequence length="375" mass="40850">MTPVTTRPTLDDLFGAADLAAAIEAGHVTRKPHPTLPISIYTYTPVCQYGHIWTPVTMRCRGLIADDASGEVVALPFPKIFVTAMHGLHDFAPALPAEPFEVFEKADGSLAIVFHHAGRWHAASKGSFISEQARWAQQVLDRSDTGGLDEGLTYLAEAIYPGNRIVVDYGARQELVLLAAYRPADGTEEPLAAAAEHWAPIGPAVRSWGPGSDVAELEKRVATDTGMDGGQVGGTEEEGYVIRFASGVRAKLKLTAYLALHRLYTGTNEKTVWEALAAGRDPGTLFDRVPDEFRDWVEQIADRQRAQAAEFVARAEAEFALIPAGLDRKSFAAEAKKSRMAAAMFRLYDGRDVLDMAWRAVKPRGDAPFKTDDEG</sequence>
<dbReference type="InterPro" id="IPR019039">
    <property type="entry name" value="T4-Rnl1-like_N"/>
</dbReference>
<evidence type="ECO:0000259" key="1">
    <source>
        <dbReference type="Pfam" id="PF09511"/>
    </source>
</evidence>
<dbReference type="RefSeq" id="WP_190214827.1">
    <property type="nucleotide sequence ID" value="NZ_BNBO01000061.1"/>
</dbReference>
<dbReference type="Pfam" id="PF09511">
    <property type="entry name" value="RNA_lig_T4_1"/>
    <property type="match status" value="1"/>
</dbReference>
<comment type="caution">
    <text evidence="2">The sequence shown here is derived from an EMBL/GenBank/DDBJ whole genome shotgun (WGS) entry which is preliminary data.</text>
</comment>